<evidence type="ECO:0000313" key="8">
    <source>
        <dbReference type="Proteomes" id="UP000075714"/>
    </source>
</evidence>
<dbReference type="Proteomes" id="UP000075714">
    <property type="component" value="Unassembled WGS sequence"/>
</dbReference>
<evidence type="ECO:0000256" key="4">
    <source>
        <dbReference type="ARBA" id="ARBA00023136"/>
    </source>
</evidence>
<keyword evidence="2 6" id="KW-0812">Transmembrane</keyword>
<keyword evidence="8" id="KW-1185">Reference proteome</keyword>
<dbReference type="PANTHER" id="PTHR11040:SF44">
    <property type="entry name" value="PROTEIN ZNTC-RELATED"/>
    <property type="match status" value="1"/>
</dbReference>
<dbReference type="AlphaFoldDB" id="A0A150G4C1"/>
<feature type="transmembrane region" description="Helical" evidence="6">
    <location>
        <begin position="255"/>
        <end position="276"/>
    </location>
</feature>
<organism evidence="7 8">
    <name type="scientific">Gonium pectorale</name>
    <name type="common">Green alga</name>
    <dbReference type="NCBI Taxonomy" id="33097"/>
    <lineage>
        <taxon>Eukaryota</taxon>
        <taxon>Viridiplantae</taxon>
        <taxon>Chlorophyta</taxon>
        <taxon>core chlorophytes</taxon>
        <taxon>Chlorophyceae</taxon>
        <taxon>CS clade</taxon>
        <taxon>Chlamydomonadales</taxon>
        <taxon>Volvocaceae</taxon>
        <taxon>Gonium</taxon>
    </lineage>
</organism>
<sequence length="417" mass="42854">MVSKAFARSLLHVSVPLADNGHDEHDDLDIHEDTKALRIASIFVILVAGMIGGCPPLLVKAFRDPDSTATRLVRSFSAGVIAALALVHIIPEAVVEMIGLGGIEYPLGGTCVLLGIALMVLLEHTAHIMFQRIQPSRGKGSDGGSGHLSCAHHRHGSSKSDRTLPLVSNAVHPAVAALAAASEAASPEKAAADTDGEKTQSRAEGLRSAGGGATVAAATAAGHRHVCVSLGSASNWAMATTAQEAGGRDSLRLKVVAWLMEAGCVFHSVIIGIGLGVNQTGVTEVRSLLIALAFHQWLEGMSLGGVVALAGFPNWKAVTMILTYSLTCPVGIAVGMGIAETYDEESERARGVQGAFNGVSGGMLLYISLVQMIAEDMGRVSATAASGQGLGQARSRLGCFAALCGGAGAMCLLALWA</sequence>
<dbReference type="InterPro" id="IPR003689">
    <property type="entry name" value="ZIP"/>
</dbReference>
<feature type="transmembrane region" description="Helical" evidence="6">
    <location>
        <begin position="321"/>
        <end position="342"/>
    </location>
</feature>
<evidence type="ECO:0000256" key="5">
    <source>
        <dbReference type="SAM" id="MobiDB-lite"/>
    </source>
</evidence>
<protein>
    <recommendedName>
        <fullName evidence="9">ZIP protein</fullName>
    </recommendedName>
</protein>
<dbReference type="PANTHER" id="PTHR11040">
    <property type="entry name" value="ZINC/IRON TRANSPORTER"/>
    <property type="match status" value="1"/>
</dbReference>
<evidence type="ECO:0000256" key="3">
    <source>
        <dbReference type="ARBA" id="ARBA00022989"/>
    </source>
</evidence>
<evidence type="ECO:0000256" key="6">
    <source>
        <dbReference type="SAM" id="Phobius"/>
    </source>
</evidence>
<gene>
    <name evidence="7" type="ORF">GPECTOR_63g34</name>
</gene>
<accession>A0A150G4C1</accession>
<feature type="compositionally biased region" description="Basic and acidic residues" evidence="5">
    <location>
        <begin position="190"/>
        <end position="205"/>
    </location>
</feature>
<evidence type="ECO:0000313" key="7">
    <source>
        <dbReference type="EMBL" id="KXZ44707.1"/>
    </source>
</evidence>
<feature type="transmembrane region" description="Helical" evidence="6">
    <location>
        <begin position="36"/>
        <end position="59"/>
    </location>
</feature>
<feature type="region of interest" description="Disordered" evidence="5">
    <location>
        <begin position="136"/>
        <end position="163"/>
    </location>
</feature>
<keyword evidence="4 6" id="KW-0472">Membrane</keyword>
<proteinExistence type="predicted"/>
<keyword evidence="3 6" id="KW-1133">Transmembrane helix</keyword>
<feature type="transmembrane region" description="Helical" evidence="6">
    <location>
        <begin position="354"/>
        <end position="374"/>
    </location>
</feature>
<feature type="transmembrane region" description="Helical" evidence="6">
    <location>
        <begin position="395"/>
        <end position="416"/>
    </location>
</feature>
<dbReference type="EMBL" id="LSYV01000064">
    <property type="protein sequence ID" value="KXZ44707.1"/>
    <property type="molecule type" value="Genomic_DNA"/>
</dbReference>
<evidence type="ECO:0008006" key="9">
    <source>
        <dbReference type="Google" id="ProtNLM"/>
    </source>
</evidence>
<feature type="region of interest" description="Disordered" evidence="5">
    <location>
        <begin position="186"/>
        <end position="208"/>
    </location>
</feature>
<comment type="subcellular location">
    <subcellularLocation>
        <location evidence="1">Membrane</location>
        <topology evidence="1">Multi-pass membrane protein</topology>
    </subcellularLocation>
</comment>
<feature type="transmembrane region" description="Helical" evidence="6">
    <location>
        <begin position="103"/>
        <end position="122"/>
    </location>
</feature>
<comment type="caution">
    <text evidence="7">The sequence shown here is derived from an EMBL/GenBank/DDBJ whole genome shotgun (WGS) entry which is preliminary data.</text>
</comment>
<name>A0A150G4C1_GONPE</name>
<reference evidence="8" key="1">
    <citation type="journal article" date="2016" name="Nat. Commun.">
        <title>The Gonium pectorale genome demonstrates co-option of cell cycle regulation during the evolution of multicellularity.</title>
        <authorList>
            <person name="Hanschen E.R."/>
            <person name="Marriage T.N."/>
            <person name="Ferris P.J."/>
            <person name="Hamaji T."/>
            <person name="Toyoda A."/>
            <person name="Fujiyama A."/>
            <person name="Neme R."/>
            <person name="Noguchi H."/>
            <person name="Minakuchi Y."/>
            <person name="Suzuki M."/>
            <person name="Kawai-Toyooka H."/>
            <person name="Smith D.R."/>
            <person name="Sparks H."/>
            <person name="Anderson J."/>
            <person name="Bakaric R."/>
            <person name="Luria V."/>
            <person name="Karger A."/>
            <person name="Kirschner M.W."/>
            <person name="Durand P.M."/>
            <person name="Michod R.E."/>
            <person name="Nozaki H."/>
            <person name="Olson B.J."/>
        </authorList>
    </citation>
    <scope>NUCLEOTIDE SEQUENCE [LARGE SCALE GENOMIC DNA]</scope>
    <source>
        <strain evidence="8">NIES-2863</strain>
    </source>
</reference>
<dbReference type="GO" id="GO:0005385">
    <property type="term" value="F:zinc ion transmembrane transporter activity"/>
    <property type="evidence" value="ECO:0007669"/>
    <property type="project" value="TreeGrafter"/>
</dbReference>
<dbReference type="GO" id="GO:0005886">
    <property type="term" value="C:plasma membrane"/>
    <property type="evidence" value="ECO:0007669"/>
    <property type="project" value="TreeGrafter"/>
</dbReference>
<evidence type="ECO:0000256" key="2">
    <source>
        <dbReference type="ARBA" id="ARBA00022692"/>
    </source>
</evidence>
<dbReference type="OrthoDB" id="448280at2759"/>
<dbReference type="Pfam" id="PF02535">
    <property type="entry name" value="Zip"/>
    <property type="match status" value="1"/>
</dbReference>
<feature type="transmembrane region" description="Helical" evidence="6">
    <location>
        <begin position="71"/>
        <end position="91"/>
    </location>
</feature>
<evidence type="ECO:0000256" key="1">
    <source>
        <dbReference type="ARBA" id="ARBA00004141"/>
    </source>
</evidence>